<dbReference type="SUPFAM" id="SSF81383">
    <property type="entry name" value="F-box domain"/>
    <property type="match status" value="1"/>
</dbReference>
<evidence type="ECO:0000256" key="1">
    <source>
        <dbReference type="SAM" id="MobiDB-lite"/>
    </source>
</evidence>
<dbReference type="NCBIfam" id="TIGR01640">
    <property type="entry name" value="F_box_assoc_1"/>
    <property type="match status" value="1"/>
</dbReference>
<dbReference type="Pfam" id="PF00646">
    <property type="entry name" value="F-box"/>
    <property type="match status" value="1"/>
</dbReference>
<dbReference type="AlphaFoldDB" id="A0A2Z6NV11"/>
<accession>A0A2Z6NV11</accession>
<dbReference type="Gene3D" id="1.20.1280.50">
    <property type="match status" value="1"/>
</dbReference>
<organism evidence="3 4">
    <name type="scientific">Trifolium subterraneum</name>
    <name type="common">Subterranean clover</name>
    <dbReference type="NCBI Taxonomy" id="3900"/>
    <lineage>
        <taxon>Eukaryota</taxon>
        <taxon>Viridiplantae</taxon>
        <taxon>Streptophyta</taxon>
        <taxon>Embryophyta</taxon>
        <taxon>Tracheophyta</taxon>
        <taxon>Spermatophyta</taxon>
        <taxon>Magnoliopsida</taxon>
        <taxon>eudicotyledons</taxon>
        <taxon>Gunneridae</taxon>
        <taxon>Pentapetalae</taxon>
        <taxon>rosids</taxon>
        <taxon>fabids</taxon>
        <taxon>Fabales</taxon>
        <taxon>Fabaceae</taxon>
        <taxon>Papilionoideae</taxon>
        <taxon>50 kb inversion clade</taxon>
        <taxon>NPAAA clade</taxon>
        <taxon>Hologalegina</taxon>
        <taxon>IRL clade</taxon>
        <taxon>Trifolieae</taxon>
        <taxon>Trifolium</taxon>
    </lineage>
</organism>
<dbReference type="PROSITE" id="PS50181">
    <property type="entry name" value="FBOX"/>
    <property type="match status" value="1"/>
</dbReference>
<evidence type="ECO:0000259" key="2">
    <source>
        <dbReference type="PROSITE" id="PS50181"/>
    </source>
</evidence>
<dbReference type="Pfam" id="PF07734">
    <property type="entry name" value="FBA_1"/>
    <property type="match status" value="1"/>
</dbReference>
<reference evidence="4" key="1">
    <citation type="journal article" date="2017" name="Front. Plant Sci.">
        <title>Climate Clever Clovers: New Paradigm to Reduce the Environmental Footprint of Ruminants by Breeding Low Methanogenic Forages Utilizing Haplotype Variation.</title>
        <authorList>
            <person name="Kaur P."/>
            <person name="Appels R."/>
            <person name="Bayer P.E."/>
            <person name="Keeble-Gagnere G."/>
            <person name="Wang J."/>
            <person name="Hirakawa H."/>
            <person name="Shirasawa K."/>
            <person name="Vercoe P."/>
            <person name="Stefanova K."/>
            <person name="Durmic Z."/>
            <person name="Nichols P."/>
            <person name="Revell C."/>
            <person name="Isobe S.N."/>
            <person name="Edwards D."/>
            <person name="Erskine W."/>
        </authorList>
    </citation>
    <scope>NUCLEOTIDE SEQUENCE [LARGE SCALE GENOMIC DNA]</scope>
    <source>
        <strain evidence="4">cv. Daliak</strain>
    </source>
</reference>
<dbReference type="EMBL" id="DF973791">
    <property type="protein sequence ID" value="GAU40142.1"/>
    <property type="molecule type" value="Genomic_DNA"/>
</dbReference>
<dbReference type="InterPro" id="IPR050796">
    <property type="entry name" value="SCF_F-box_component"/>
</dbReference>
<dbReference type="InterPro" id="IPR001810">
    <property type="entry name" value="F-box_dom"/>
</dbReference>
<dbReference type="InterPro" id="IPR036047">
    <property type="entry name" value="F-box-like_dom_sf"/>
</dbReference>
<evidence type="ECO:0000313" key="3">
    <source>
        <dbReference type="EMBL" id="GAU40142.1"/>
    </source>
</evidence>
<evidence type="ECO:0000313" key="4">
    <source>
        <dbReference type="Proteomes" id="UP000242715"/>
    </source>
</evidence>
<proteinExistence type="predicted"/>
<dbReference type="Proteomes" id="UP000242715">
    <property type="component" value="Unassembled WGS sequence"/>
</dbReference>
<feature type="compositionally biased region" description="Basic residues" evidence="1">
    <location>
        <begin position="1"/>
        <end position="15"/>
    </location>
</feature>
<gene>
    <name evidence="3" type="ORF">TSUD_163110</name>
</gene>
<dbReference type="PANTHER" id="PTHR31672:SF13">
    <property type="entry name" value="F-BOX PROTEIN CPR30-LIKE"/>
    <property type="match status" value="1"/>
</dbReference>
<dbReference type="PANTHER" id="PTHR31672">
    <property type="entry name" value="BNACNNG10540D PROTEIN"/>
    <property type="match status" value="1"/>
</dbReference>
<keyword evidence="4" id="KW-1185">Reference proteome</keyword>
<dbReference type="OrthoDB" id="1405100at2759"/>
<name>A0A2Z6NV11_TRISU</name>
<dbReference type="SMART" id="SM00256">
    <property type="entry name" value="FBOX"/>
    <property type="match status" value="1"/>
</dbReference>
<sequence length="397" mass="46293">MDTLPIKRKKPRRSSAPKNSSQMVILPEDLLAEILPLFNVKTILRLKCLSKSWMTFISDSNFIQKHLKNSSKNPHLTMYWHQRNRHLNVVPYPVYRILKNPRINLYDSNNFQHSKHSLENPCQFIGSCNGLLCFLFYSETLAQTVELCFWNPATKTTSKKLGSLCYSNWPDFDIFHFTFGYDASTRTYKVVAFRAREIGGSWKSEVKVFSVGDNCWRNIHSFPSIPYGRLNDGVHFSGTVNWLALDESIAHGEKFVAIVSLDLSMETYKQFLLPPSFDEVPFFHPVLRVLMDRLCFSHDSNKNEFVLWQMKQYGVQESWNQLLKISYQDLRFHNMDYGFPLACIYVNGDMAIFARKFRHQAFIYNLKDKTVKSIGSINYIHWFDKATDYVESLASVC</sequence>
<dbReference type="InterPro" id="IPR006527">
    <property type="entry name" value="F-box-assoc_dom_typ1"/>
</dbReference>
<feature type="domain" description="F-box" evidence="2">
    <location>
        <begin position="20"/>
        <end position="66"/>
    </location>
</feature>
<dbReference type="InterPro" id="IPR017451">
    <property type="entry name" value="F-box-assoc_interact_dom"/>
</dbReference>
<feature type="region of interest" description="Disordered" evidence="1">
    <location>
        <begin position="1"/>
        <end position="20"/>
    </location>
</feature>
<protein>
    <recommendedName>
        <fullName evidence="2">F-box domain-containing protein</fullName>
    </recommendedName>
</protein>